<organism evidence="2 3">
    <name type="scientific">Flavobacterium alvei</name>
    <dbReference type="NCBI Taxonomy" id="2080416"/>
    <lineage>
        <taxon>Bacteria</taxon>
        <taxon>Pseudomonadati</taxon>
        <taxon>Bacteroidota</taxon>
        <taxon>Flavobacteriia</taxon>
        <taxon>Flavobacteriales</taxon>
        <taxon>Flavobacteriaceae</taxon>
        <taxon>Flavobacterium</taxon>
    </lineage>
</organism>
<evidence type="ECO:0000313" key="2">
    <source>
        <dbReference type="EMBL" id="POY41541.1"/>
    </source>
</evidence>
<protein>
    <recommendedName>
        <fullName evidence="4">Outer membrane protein beta-barrel domain-containing protein</fullName>
    </recommendedName>
</protein>
<evidence type="ECO:0008006" key="4">
    <source>
        <dbReference type="Google" id="ProtNLM"/>
    </source>
</evidence>
<proteinExistence type="predicted"/>
<name>A0A2S5AG32_9FLAO</name>
<evidence type="ECO:0000313" key="3">
    <source>
        <dbReference type="Proteomes" id="UP000237310"/>
    </source>
</evidence>
<evidence type="ECO:0000256" key="1">
    <source>
        <dbReference type="SAM" id="Coils"/>
    </source>
</evidence>
<dbReference type="Proteomes" id="UP000237310">
    <property type="component" value="Unassembled WGS sequence"/>
</dbReference>
<keyword evidence="3" id="KW-1185">Reference proteome</keyword>
<dbReference type="OrthoDB" id="1466811at2"/>
<keyword evidence="1" id="KW-0175">Coiled coil</keyword>
<feature type="coiled-coil region" evidence="1">
    <location>
        <begin position="36"/>
        <end position="85"/>
    </location>
</feature>
<reference evidence="2 3" key="1">
    <citation type="submission" date="2018-01" db="EMBL/GenBank/DDBJ databases">
        <authorList>
            <person name="Gaut B.S."/>
            <person name="Morton B.R."/>
            <person name="Clegg M.T."/>
            <person name="Duvall M.R."/>
        </authorList>
    </citation>
    <scope>NUCLEOTIDE SEQUENCE [LARGE SCALE GENOMIC DNA]</scope>
    <source>
        <strain evidence="2 3">HR-AY</strain>
    </source>
</reference>
<gene>
    <name evidence="2" type="ORF">C3L50_02600</name>
</gene>
<comment type="caution">
    <text evidence="2">The sequence shown here is derived from an EMBL/GenBank/DDBJ whole genome shotgun (WGS) entry which is preliminary data.</text>
</comment>
<dbReference type="EMBL" id="PQVG01000001">
    <property type="protein sequence ID" value="POY41541.1"/>
    <property type="molecule type" value="Genomic_DNA"/>
</dbReference>
<accession>A0A2S5AG32</accession>
<sequence length="364" mass="41698">MKERGHLEAKKIRQKFPELGAKSYTDRAERITEGIKNDIEEEKKLLKTEIETVDKQLIDGVITKKQAEEQKLQLAETRAKIIESKVADRQKALSILAQDEIDGKLSKDDSKGGTRITIGGNNNSNSDIGNHNDFVFPAMKAYNGQKDKDRQQSKRTTSQFVFAIGNNNLVTEGAVANSDFRYWQSRFYEWGFTFNSRISNNHNLLHAKYGLSLMYNDLKPTDNRYFVDNGNQTNLETNPVRQDDSRFRNVNLVIPFHLEFDFTKPTIKNGTTYFKSHDSFRLGIGGYFGANVKSKQILKYDLDGYHSEEKTKGDFNTNGFVYGLSTYLGYKATSLYLKYDLNTLFENNPVDQNNISLGIRFDFN</sequence>
<dbReference type="AlphaFoldDB" id="A0A2S5AG32"/>